<dbReference type="RefSeq" id="XP_060358955.1">
    <property type="nucleotide sequence ID" value="XM_060510918.1"/>
</dbReference>
<evidence type="ECO:0000313" key="3">
    <source>
        <dbReference type="Proteomes" id="UP001244207"/>
    </source>
</evidence>
<feature type="compositionally biased region" description="Polar residues" evidence="1">
    <location>
        <begin position="197"/>
        <end position="215"/>
    </location>
</feature>
<dbReference type="Proteomes" id="UP001244207">
    <property type="component" value="Unassembled WGS sequence"/>
</dbReference>
<sequence>MADKSTITKTPQSEAKPQWYESLKTFPGLKFNMGFGDQVMPDKVDTAFIDILCGRYEKKNEPVQCNIDRKIVIANRGLDLITLVLWVAENPEAIFDGVGVNWDRPGVFLWRSSSAWVHSAAPLFAVGTLPTTVTELKRFLRSLDRLSEFVRESDFARAYKQNSAIPYNGSSATVVQRTPIAKNPVLRARYDNVPVARTQQSPNASGATPKNNGSATIEKMRLEVNKLRAENESPSLSAC</sequence>
<dbReference type="GeneID" id="85394817"/>
<name>A0AAD8UDX4_GLOAC</name>
<keyword evidence="3" id="KW-1185">Reference proteome</keyword>
<proteinExistence type="predicted"/>
<evidence type="ECO:0000313" key="2">
    <source>
        <dbReference type="EMBL" id="KAK1710895.1"/>
    </source>
</evidence>
<dbReference type="AlphaFoldDB" id="A0AAD8UDX4"/>
<comment type="caution">
    <text evidence="2">The sequence shown here is derived from an EMBL/GenBank/DDBJ whole genome shotgun (WGS) entry which is preliminary data.</text>
</comment>
<protein>
    <submittedName>
        <fullName evidence="2">Uncharacterized protein</fullName>
    </submittedName>
</protein>
<evidence type="ECO:0000256" key="1">
    <source>
        <dbReference type="SAM" id="MobiDB-lite"/>
    </source>
</evidence>
<feature type="region of interest" description="Disordered" evidence="1">
    <location>
        <begin position="196"/>
        <end position="215"/>
    </location>
</feature>
<accession>A0AAD8UDX4</accession>
<gene>
    <name evidence="2" type="ORF">BDZ83DRAFT_656949</name>
</gene>
<organism evidence="2 3">
    <name type="scientific">Glomerella acutata</name>
    <name type="common">Colletotrichum acutatum</name>
    <dbReference type="NCBI Taxonomy" id="27357"/>
    <lineage>
        <taxon>Eukaryota</taxon>
        <taxon>Fungi</taxon>
        <taxon>Dikarya</taxon>
        <taxon>Ascomycota</taxon>
        <taxon>Pezizomycotina</taxon>
        <taxon>Sordariomycetes</taxon>
        <taxon>Hypocreomycetidae</taxon>
        <taxon>Glomerellales</taxon>
        <taxon>Glomerellaceae</taxon>
        <taxon>Colletotrichum</taxon>
        <taxon>Colletotrichum acutatum species complex</taxon>
    </lineage>
</organism>
<dbReference type="EMBL" id="JAHMHS010000165">
    <property type="protein sequence ID" value="KAK1710895.1"/>
    <property type="molecule type" value="Genomic_DNA"/>
</dbReference>
<reference evidence="2" key="1">
    <citation type="submission" date="2021-12" db="EMBL/GenBank/DDBJ databases">
        <title>Comparative genomics, transcriptomics and evolutionary studies reveal genomic signatures of adaptation to plant cell wall in hemibiotrophic fungi.</title>
        <authorList>
            <consortium name="DOE Joint Genome Institute"/>
            <person name="Baroncelli R."/>
            <person name="Diaz J.F."/>
            <person name="Benocci T."/>
            <person name="Peng M."/>
            <person name="Battaglia E."/>
            <person name="Haridas S."/>
            <person name="Andreopoulos W."/>
            <person name="Labutti K."/>
            <person name="Pangilinan J."/>
            <person name="Floch G.L."/>
            <person name="Makela M.R."/>
            <person name="Henrissat B."/>
            <person name="Grigoriev I.V."/>
            <person name="Crouch J.A."/>
            <person name="De Vries R.P."/>
            <person name="Sukno S.A."/>
            <person name="Thon M.R."/>
        </authorList>
    </citation>
    <scope>NUCLEOTIDE SEQUENCE</scope>
    <source>
        <strain evidence="2">CBS 112980</strain>
    </source>
</reference>